<feature type="transmembrane region" description="Helical" evidence="11">
    <location>
        <begin position="182"/>
        <end position="201"/>
    </location>
</feature>
<keyword evidence="4 11" id="KW-0812">Transmembrane</keyword>
<comment type="subcellular location">
    <subcellularLocation>
        <location evidence="1 11">Endoplasmic reticulum membrane</location>
        <topology evidence="1 11">Multi-pass membrane protein</topology>
    </subcellularLocation>
</comment>
<keyword evidence="10 11" id="KW-0675">Receptor</keyword>
<keyword evidence="6" id="KW-0931">ER-Golgi transport</keyword>
<dbReference type="PROSITE" id="PS00951">
    <property type="entry name" value="ER_LUMEN_RECEPTOR_1"/>
    <property type="match status" value="1"/>
</dbReference>
<evidence type="ECO:0000256" key="2">
    <source>
        <dbReference type="ARBA" id="ARBA00010120"/>
    </source>
</evidence>
<dbReference type="GO" id="GO:0005789">
    <property type="term" value="C:endoplasmic reticulum membrane"/>
    <property type="evidence" value="ECO:0007669"/>
    <property type="project" value="UniProtKB-SubCell"/>
</dbReference>
<keyword evidence="7 11" id="KW-0653">Protein transport</keyword>
<accession>G3BAY8</accession>
<evidence type="ECO:0000256" key="11">
    <source>
        <dbReference type="RuleBase" id="RU000634"/>
    </source>
</evidence>
<dbReference type="PANTHER" id="PTHR10585">
    <property type="entry name" value="ER LUMEN PROTEIN RETAINING RECEPTOR"/>
    <property type="match status" value="1"/>
</dbReference>
<evidence type="ECO:0000256" key="3">
    <source>
        <dbReference type="ARBA" id="ARBA00022448"/>
    </source>
</evidence>
<keyword evidence="9 11" id="KW-0472">Membrane</keyword>
<evidence type="ECO:0000256" key="1">
    <source>
        <dbReference type="ARBA" id="ARBA00004477"/>
    </source>
</evidence>
<dbReference type="eggNOG" id="KOG3106">
    <property type="taxonomic scope" value="Eukaryota"/>
</dbReference>
<dbReference type="PROSITE" id="PS00952">
    <property type="entry name" value="ER_LUMEN_RECEPTOR_2"/>
    <property type="match status" value="1"/>
</dbReference>
<evidence type="ECO:0000313" key="12">
    <source>
        <dbReference type="EMBL" id="EGV62540.1"/>
    </source>
</evidence>
<keyword evidence="5 11" id="KW-0256">Endoplasmic reticulum</keyword>
<dbReference type="Pfam" id="PF00810">
    <property type="entry name" value="ER_lumen_recept"/>
    <property type="match status" value="1"/>
</dbReference>
<dbReference type="InterPro" id="IPR000133">
    <property type="entry name" value="ER_ret_rcpt"/>
</dbReference>
<dbReference type="PRINTS" id="PR00660">
    <property type="entry name" value="ERLUMENR"/>
</dbReference>
<evidence type="ECO:0000256" key="4">
    <source>
        <dbReference type="ARBA" id="ARBA00022692"/>
    </source>
</evidence>
<keyword evidence="8 11" id="KW-1133">Transmembrane helix</keyword>
<feature type="transmembrane region" description="Helical" evidence="11">
    <location>
        <begin position="160"/>
        <end position="176"/>
    </location>
</feature>
<dbReference type="GO" id="GO:0006621">
    <property type="term" value="P:protein retention in ER lumen"/>
    <property type="evidence" value="ECO:0007669"/>
    <property type="project" value="InterPro"/>
</dbReference>
<gene>
    <name evidence="12" type="ORF">CANTEDRAFT_114954</name>
</gene>
<feature type="transmembrane region" description="Helical" evidence="11">
    <location>
        <begin position="243"/>
        <end position="262"/>
    </location>
</feature>
<dbReference type="GO" id="GO:0016192">
    <property type="term" value="P:vesicle-mediated transport"/>
    <property type="evidence" value="ECO:0007669"/>
    <property type="project" value="UniProtKB-KW"/>
</dbReference>
<proteinExistence type="inferred from homology"/>
<protein>
    <recommendedName>
        <fullName evidence="11">ER lumen protein-retaining receptor</fullName>
    </recommendedName>
</protein>
<dbReference type="GO" id="GO:0015031">
    <property type="term" value="P:protein transport"/>
    <property type="evidence" value="ECO:0007669"/>
    <property type="project" value="UniProtKB-KW"/>
</dbReference>
<feature type="transmembrane region" description="Helical" evidence="11">
    <location>
        <begin position="67"/>
        <end position="87"/>
    </location>
</feature>
<dbReference type="GO" id="GO:0046923">
    <property type="term" value="F:ER retention sequence binding"/>
    <property type="evidence" value="ECO:0007669"/>
    <property type="project" value="InterPro"/>
</dbReference>
<dbReference type="OrthoDB" id="7694678at2759"/>
<evidence type="ECO:0000256" key="9">
    <source>
        <dbReference type="ARBA" id="ARBA00023136"/>
    </source>
</evidence>
<evidence type="ECO:0000256" key="5">
    <source>
        <dbReference type="ARBA" id="ARBA00022824"/>
    </source>
</evidence>
<feature type="transmembrane region" description="Helical" evidence="11">
    <location>
        <begin position="119"/>
        <end position="139"/>
    </location>
</feature>
<evidence type="ECO:0000256" key="6">
    <source>
        <dbReference type="ARBA" id="ARBA00022892"/>
    </source>
</evidence>
<keyword evidence="3 11" id="KW-0813">Transport</keyword>
<reference evidence="12 13" key="1">
    <citation type="journal article" date="2011" name="Proc. Natl. Acad. Sci. U.S.A.">
        <title>Comparative genomics of xylose-fermenting fungi for enhanced biofuel production.</title>
        <authorList>
            <person name="Wohlbach D.J."/>
            <person name="Kuo A."/>
            <person name="Sato T.K."/>
            <person name="Potts K.M."/>
            <person name="Salamov A.A."/>
            <person name="LaButti K.M."/>
            <person name="Sun H."/>
            <person name="Clum A."/>
            <person name="Pangilinan J.L."/>
            <person name="Lindquist E.A."/>
            <person name="Lucas S."/>
            <person name="Lapidus A."/>
            <person name="Jin M."/>
            <person name="Gunawan C."/>
            <person name="Balan V."/>
            <person name="Dale B.E."/>
            <person name="Jeffries T.W."/>
            <person name="Zinkel R."/>
            <person name="Barry K.W."/>
            <person name="Grigoriev I.V."/>
            <person name="Gasch A.P."/>
        </authorList>
    </citation>
    <scope>NUCLEOTIDE SEQUENCE [LARGE SCALE GENOMIC DNA]</scope>
    <source>
        <strain evidence="13">ATCC 10573 / BCRC 21748 / CBS 615 / JCM 9827 / NBRC 10315 / NRRL Y-1498 / VKM Y-70</strain>
    </source>
</reference>
<feature type="transmembrane region" description="Helical" evidence="11">
    <location>
        <begin position="213"/>
        <end position="231"/>
    </location>
</feature>
<evidence type="ECO:0000256" key="10">
    <source>
        <dbReference type="ARBA" id="ARBA00023170"/>
    </source>
</evidence>
<evidence type="ECO:0000256" key="8">
    <source>
        <dbReference type="ARBA" id="ARBA00022989"/>
    </source>
</evidence>
<name>G3BAY8_CANTC</name>
<evidence type="ECO:0000256" key="7">
    <source>
        <dbReference type="ARBA" id="ARBA00022927"/>
    </source>
</evidence>
<dbReference type="STRING" id="590646.G3BAY8"/>
<comment type="similarity">
    <text evidence="2 11">Belongs to the ERD2 family.</text>
</comment>
<dbReference type="EMBL" id="GL996527">
    <property type="protein sequence ID" value="EGV62540.1"/>
    <property type="molecule type" value="Genomic_DNA"/>
</dbReference>
<keyword evidence="13" id="KW-1185">Reference proteome</keyword>
<dbReference type="Proteomes" id="UP000000707">
    <property type="component" value="Unassembled WGS sequence"/>
</dbReference>
<dbReference type="AlphaFoldDB" id="G3BAY8"/>
<organism evidence="13">
    <name type="scientific">Candida tenuis (strain ATCC 10573 / BCRC 21748 / CBS 615 / JCM 9827 / NBRC 10315 / NRRL Y-1498 / VKM Y-70)</name>
    <name type="common">Yeast</name>
    <name type="synonym">Yamadazyma tenuis</name>
    <dbReference type="NCBI Taxonomy" id="590646"/>
    <lineage>
        <taxon>Eukaryota</taxon>
        <taxon>Fungi</taxon>
        <taxon>Dikarya</taxon>
        <taxon>Ascomycota</taxon>
        <taxon>Saccharomycotina</taxon>
        <taxon>Pichiomycetes</taxon>
        <taxon>Debaryomycetaceae</taxon>
        <taxon>Yamadazyma</taxon>
    </lineage>
</organism>
<evidence type="ECO:0000313" key="13">
    <source>
        <dbReference type="Proteomes" id="UP000000707"/>
    </source>
</evidence>
<sequence>MSCPTSCRTYGLPHSYVAFLCRILMSHSYVAPMSLPCRTSLSLSCPSPCRSHSTLAHLLSDTTTMNVFRFLGDMSHLAAAFILLFSIEKNRSIKGLSIKTQALYAVVFVTRYLDVFKFSSFYLTIMKLFFIGSSLYTVYIMATKYRKTIQEDFDQFPVRYLVLGSVFMALAFPRKYRAGEMIWTFSLWLESVAILPQLFILQRTGEAENITTHYIFALGLYRALYIPNWFYRYFAENRLDTTSILSGLVQAVIYSDFFYIYYTKVMHGKRFSLPV</sequence>